<feature type="region of interest" description="Disordered" evidence="1">
    <location>
        <begin position="1"/>
        <end position="51"/>
    </location>
</feature>
<sequence>MEGQRPGEAAPHDDSGNEVREADSSPSIGACRATEPPKKRSSELRGRGVCNGGDDTCLGLRRYRSHRSVARPYSTQAVVVAAWMRRFASRADSSWWGSLCREGGAKRGSTTYRIDEVRSRWSSGTQGFAAKRVLCVRWDAEQG</sequence>
<feature type="compositionally biased region" description="Basic and acidic residues" evidence="1">
    <location>
        <begin position="35"/>
        <end position="46"/>
    </location>
</feature>
<accession>A0A179GTV7</accession>
<dbReference type="AlphaFoldDB" id="A0A179GTV7"/>
<gene>
    <name evidence="2" type="ORF">VFPBJ_03961</name>
</gene>
<reference evidence="2 3" key="1">
    <citation type="submission" date="2016-01" db="EMBL/GenBank/DDBJ databases">
        <title>Biosynthesis of antibiotic leucinostatins and their inhibition on Phytophthora in bio-control Purpureocillium lilacinum.</title>
        <authorList>
            <person name="Wang G."/>
            <person name="Liu Z."/>
            <person name="Lin R."/>
            <person name="Li E."/>
            <person name="Mao Z."/>
            <person name="Ling J."/>
            <person name="Yin W."/>
            <person name="Xie B."/>
        </authorList>
    </citation>
    <scope>NUCLEOTIDE SEQUENCE [LARGE SCALE GENOMIC DNA]</scope>
    <source>
        <strain evidence="2">PLBJ-1</strain>
    </source>
</reference>
<proteinExistence type="predicted"/>
<evidence type="ECO:0000256" key="1">
    <source>
        <dbReference type="SAM" id="MobiDB-lite"/>
    </source>
</evidence>
<evidence type="ECO:0000313" key="3">
    <source>
        <dbReference type="Proteomes" id="UP000078240"/>
    </source>
</evidence>
<evidence type="ECO:0000313" key="2">
    <source>
        <dbReference type="EMBL" id="OAQ81377.1"/>
    </source>
</evidence>
<dbReference type="Proteomes" id="UP000078240">
    <property type="component" value="Unassembled WGS sequence"/>
</dbReference>
<dbReference type="EMBL" id="LSBH01000003">
    <property type="protein sequence ID" value="OAQ81377.1"/>
    <property type="molecule type" value="Genomic_DNA"/>
</dbReference>
<name>A0A179GTV7_PURLI</name>
<organism evidence="2 3">
    <name type="scientific">Purpureocillium lilacinum</name>
    <name type="common">Paecilomyces lilacinus</name>
    <dbReference type="NCBI Taxonomy" id="33203"/>
    <lineage>
        <taxon>Eukaryota</taxon>
        <taxon>Fungi</taxon>
        <taxon>Dikarya</taxon>
        <taxon>Ascomycota</taxon>
        <taxon>Pezizomycotina</taxon>
        <taxon>Sordariomycetes</taxon>
        <taxon>Hypocreomycetidae</taxon>
        <taxon>Hypocreales</taxon>
        <taxon>Ophiocordycipitaceae</taxon>
        <taxon>Purpureocillium</taxon>
    </lineage>
</organism>
<feature type="compositionally biased region" description="Basic and acidic residues" evidence="1">
    <location>
        <begin position="10"/>
        <end position="23"/>
    </location>
</feature>
<protein>
    <submittedName>
        <fullName evidence="2">Uncharacterized protein</fullName>
    </submittedName>
</protein>
<comment type="caution">
    <text evidence="2">The sequence shown here is derived from an EMBL/GenBank/DDBJ whole genome shotgun (WGS) entry which is preliminary data.</text>
</comment>